<proteinExistence type="predicted"/>
<sequence length="422" mass="47109">MRPGDLTLSSSSRSLNGVRHSGRHLYDAGLTDGSDSNVTRYLACLKSAPLVLTALPYSGTKALVVYHIRRELAVFDTDPPRALTVYDRGSQELAVYYRPSALLVYAPPMDYTFVGPDPLSYQLAIRAYSRLHQFDARLFQVDAHWDHQAFEHLITIIASERPNPQERLTIGEYGRRSEGQAVHWFSMGFGLGVVLMVTSMAIWKLRGLEYFQPRPAPVLGSEFEMEAPKFASKKLVDVPRIEAMTERVDEEVLRRSQACEPISAPAAVLNPEFPTEMTGLATSTVDELEPALTAGSASEIFRMRKCSFGRIDVRSASNNDLSRVSRAPRPRERCSSSSGRLHWSFQVANGSCYVPPAPEMAISDPPPARAVSPTIFSTLEASSRDVRRRHLVPIISKPTAPQMIETYEATSQRACRPRRPRW</sequence>
<gene>
    <name evidence="2" type="ORF">CTheo_9003</name>
</gene>
<keyword evidence="1" id="KW-0472">Membrane</keyword>
<feature type="transmembrane region" description="Helical" evidence="1">
    <location>
        <begin position="184"/>
        <end position="203"/>
    </location>
</feature>
<dbReference type="OrthoDB" id="3143741at2759"/>
<keyword evidence="1" id="KW-0812">Transmembrane</keyword>
<keyword evidence="1" id="KW-1133">Transmembrane helix</keyword>
<dbReference type="Proteomes" id="UP000383932">
    <property type="component" value="Unassembled WGS sequence"/>
</dbReference>
<organism evidence="2 3">
    <name type="scientific">Ceratobasidium theobromae</name>
    <dbReference type="NCBI Taxonomy" id="1582974"/>
    <lineage>
        <taxon>Eukaryota</taxon>
        <taxon>Fungi</taxon>
        <taxon>Dikarya</taxon>
        <taxon>Basidiomycota</taxon>
        <taxon>Agaricomycotina</taxon>
        <taxon>Agaricomycetes</taxon>
        <taxon>Cantharellales</taxon>
        <taxon>Ceratobasidiaceae</taxon>
        <taxon>Ceratobasidium</taxon>
    </lineage>
</organism>
<evidence type="ECO:0008006" key="4">
    <source>
        <dbReference type="Google" id="ProtNLM"/>
    </source>
</evidence>
<name>A0A5N5Q840_9AGAM</name>
<reference evidence="2 3" key="1">
    <citation type="journal article" date="2019" name="Fungal Biol. Biotechnol.">
        <title>Draft genome sequence of fastidious pathogen Ceratobasidium theobromae, which causes vascular-streak dieback in Theobroma cacao.</title>
        <authorList>
            <person name="Ali S.S."/>
            <person name="Asman A."/>
            <person name="Shao J."/>
            <person name="Firmansyah A.P."/>
            <person name="Susilo A.W."/>
            <person name="Rosmana A."/>
            <person name="McMahon P."/>
            <person name="Junaid M."/>
            <person name="Guest D."/>
            <person name="Kheng T.Y."/>
            <person name="Meinhardt L.W."/>
            <person name="Bailey B.A."/>
        </authorList>
    </citation>
    <scope>NUCLEOTIDE SEQUENCE [LARGE SCALE GENOMIC DNA]</scope>
    <source>
        <strain evidence="2 3">CT2</strain>
    </source>
</reference>
<accession>A0A5N5Q840</accession>
<evidence type="ECO:0000313" key="2">
    <source>
        <dbReference type="EMBL" id="KAB5587558.1"/>
    </source>
</evidence>
<evidence type="ECO:0000256" key="1">
    <source>
        <dbReference type="SAM" id="Phobius"/>
    </source>
</evidence>
<comment type="caution">
    <text evidence="2">The sequence shown here is derived from an EMBL/GenBank/DDBJ whole genome shotgun (WGS) entry which is preliminary data.</text>
</comment>
<protein>
    <recommendedName>
        <fullName evidence="4">Transmembrane protein</fullName>
    </recommendedName>
</protein>
<keyword evidence="3" id="KW-1185">Reference proteome</keyword>
<dbReference type="AlphaFoldDB" id="A0A5N5Q840"/>
<dbReference type="EMBL" id="SSOP01000982">
    <property type="protein sequence ID" value="KAB5587558.1"/>
    <property type="molecule type" value="Genomic_DNA"/>
</dbReference>
<evidence type="ECO:0000313" key="3">
    <source>
        <dbReference type="Proteomes" id="UP000383932"/>
    </source>
</evidence>